<comment type="caution">
    <text evidence="9">The sequence shown here is derived from an EMBL/GenBank/DDBJ whole genome shotgun (WGS) entry which is preliminary data.</text>
</comment>
<keyword evidence="10" id="KW-1185">Reference proteome</keyword>
<keyword evidence="6 7" id="KW-0472">Membrane</keyword>
<dbReference type="RefSeq" id="WP_370871758.1">
    <property type="nucleotide sequence ID" value="NZ_JAUSTQ010000001.1"/>
</dbReference>
<evidence type="ECO:0000256" key="6">
    <source>
        <dbReference type="ARBA" id="ARBA00023136"/>
    </source>
</evidence>
<evidence type="ECO:0000313" key="9">
    <source>
        <dbReference type="EMBL" id="MDQ0158246.1"/>
    </source>
</evidence>
<evidence type="ECO:0000256" key="3">
    <source>
        <dbReference type="ARBA" id="ARBA00022475"/>
    </source>
</evidence>
<evidence type="ECO:0000256" key="5">
    <source>
        <dbReference type="ARBA" id="ARBA00022989"/>
    </source>
</evidence>
<comment type="subcellular location">
    <subcellularLocation>
        <location evidence="1">Cell membrane</location>
        <topology evidence="1">Multi-pass membrane protein</topology>
    </subcellularLocation>
</comment>
<evidence type="ECO:0000259" key="8">
    <source>
        <dbReference type="Pfam" id="PF04239"/>
    </source>
</evidence>
<evidence type="ECO:0000256" key="4">
    <source>
        <dbReference type="ARBA" id="ARBA00022692"/>
    </source>
</evidence>
<keyword evidence="3" id="KW-1003">Cell membrane</keyword>
<keyword evidence="5 7" id="KW-1133">Transmembrane helix</keyword>
<sequence length="239" mass="26709">MMETLQQSLVVIGRVVTILPLLLLMTLFMGKRTIGEMPVFDVLIIISLGSIVGADLADPSISHIYTAVAIVAVAFLQKAITALKLRFRKIGRLITFEPTVVVQNGQLLKRNMKRIGYSIDNVLQLLREKDVFDISTVQTAVIESSGHLSVLKTSADSPVTREDLSITNQPAQIALPVIVEGRIYEQTLAEVGVDQAWLMNQLHLRAVKVDDIFYATLNKQQKLHISLYYDHQRIPNILH</sequence>
<keyword evidence="4 7" id="KW-0812">Transmembrane</keyword>
<dbReference type="PANTHER" id="PTHR34582:SF6">
    <property type="entry name" value="UPF0702 TRANSMEMBRANE PROTEIN YCAP"/>
    <property type="match status" value="1"/>
</dbReference>
<dbReference type="EMBL" id="JAUSTQ010000001">
    <property type="protein sequence ID" value="MDQ0158246.1"/>
    <property type="molecule type" value="Genomic_DNA"/>
</dbReference>
<proteinExistence type="inferred from homology"/>
<feature type="transmembrane region" description="Helical" evidence="7">
    <location>
        <begin position="39"/>
        <end position="57"/>
    </location>
</feature>
<dbReference type="InterPro" id="IPR007353">
    <property type="entry name" value="DUF421"/>
</dbReference>
<gene>
    <name evidence="9" type="ORF">J2S77_000196</name>
</gene>
<dbReference type="Gene3D" id="3.30.240.20">
    <property type="entry name" value="bsu07140 like domains"/>
    <property type="match status" value="2"/>
</dbReference>
<feature type="transmembrane region" description="Helical" evidence="7">
    <location>
        <begin position="6"/>
        <end position="27"/>
    </location>
</feature>
<protein>
    <submittedName>
        <fullName evidence="9">Uncharacterized membrane protein YcaP (DUF421 family)</fullName>
    </submittedName>
</protein>
<evidence type="ECO:0000256" key="7">
    <source>
        <dbReference type="SAM" id="Phobius"/>
    </source>
</evidence>
<name>A0ABT9VBC4_9BACI</name>
<feature type="domain" description="YetF C-terminal" evidence="8">
    <location>
        <begin position="86"/>
        <end position="217"/>
    </location>
</feature>
<dbReference type="Proteomes" id="UP001224359">
    <property type="component" value="Unassembled WGS sequence"/>
</dbReference>
<evidence type="ECO:0000313" key="10">
    <source>
        <dbReference type="Proteomes" id="UP001224359"/>
    </source>
</evidence>
<accession>A0ABT9VBC4</accession>
<dbReference type="Pfam" id="PF04239">
    <property type="entry name" value="DUF421"/>
    <property type="match status" value="1"/>
</dbReference>
<feature type="transmembrane region" description="Helical" evidence="7">
    <location>
        <begin position="63"/>
        <end position="83"/>
    </location>
</feature>
<comment type="similarity">
    <text evidence="2">Belongs to the UPF0702 family.</text>
</comment>
<dbReference type="PANTHER" id="PTHR34582">
    <property type="entry name" value="UPF0702 TRANSMEMBRANE PROTEIN YCAP"/>
    <property type="match status" value="1"/>
</dbReference>
<reference evidence="9 10" key="1">
    <citation type="submission" date="2023-07" db="EMBL/GenBank/DDBJ databases">
        <title>Genomic Encyclopedia of Type Strains, Phase IV (KMG-IV): sequencing the most valuable type-strain genomes for metagenomic binning, comparative biology and taxonomic classification.</title>
        <authorList>
            <person name="Goeker M."/>
        </authorList>
    </citation>
    <scope>NUCLEOTIDE SEQUENCE [LARGE SCALE GENOMIC DNA]</scope>
    <source>
        <strain evidence="9 10">DSM 16460</strain>
    </source>
</reference>
<dbReference type="InterPro" id="IPR023090">
    <property type="entry name" value="UPF0702_alpha/beta_dom_sf"/>
</dbReference>
<evidence type="ECO:0000256" key="1">
    <source>
        <dbReference type="ARBA" id="ARBA00004651"/>
    </source>
</evidence>
<evidence type="ECO:0000256" key="2">
    <source>
        <dbReference type="ARBA" id="ARBA00006448"/>
    </source>
</evidence>
<organism evidence="9 10">
    <name type="scientific">Alkalibacillus salilacus</name>
    <dbReference type="NCBI Taxonomy" id="284582"/>
    <lineage>
        <taxon>Bacteria</taxon>
        <taxon>Bacillati</taxon>
        <taxon>Bacillota</taxon>
        <taxon>Bacilli</taxon>
        <taxon>Bacillales</taxon>
        <taxon>Bacillaceae</taxon>
        <taxon>Alkalibacillus</taxon>
    </lineage>
</organism>